<proteinExistence type="predicted"/>
<accession>A0A1B1UC06</accession>
<keyword evidence="3" id="KW-1185">Reference proteome</keyword>
<dbReference type="RefSeq" id="WP_065727583.1">
    <property type="nucleotide sequence ID" value="NZ_CP016428.1"/>
</dbReference>
<dbReference type="EMBL" id="CP016428">
    <property type="protein sequence ID" value="ANW00302.1"/>
    <property type="molecule type" value="Genomic_DNA"/>
</dbReference>
<dbReference type="OrthoDB" id="8256028at2"/>
<keyword evidence="1" id="KW-0175">Coiled coil</keyword>
<organism evidence="2 3">
    <name type="scientific">Bradyrhizobium icense</name>
    <dbReference type="NCBI Taxonomy" id="1274631"/>
    <lineage>
        <taxon>Bacteria</taxon>
        <taxon>Pseudomonadati</taxon>
        <taxon>Pseudomonadota</taxon>
        <taxon>Alphaproteobacteria</taxon>
        <taxon>Hyphomicrobiales</taxon>
        <taxon>Nitrobacteraceae</taxon>
        <taxon>Bradyrhizobium</taxon>
    </lineage>
</organism>
<evidence type="ECO:0000313" key="3">
    <source>
        <dbReference type="Proteomes" id="UP000092839"/>
    </source>
</evidence>
<sequence length="214" mass="22826">MKRRRGTLVRDIEQNQARIAALRNEQVRISEEIEELTLANKANVMTLVGNAVERLDFGSVAIGDFLALISKMSETGVNDSASAVSSIGPGTIQTFVRLSRNASVANRKALDAARLRWNGRSGGWTGLVSSAQLAELRNTFGDRVQTPEEGGKGQDLQARLDGAQRGVSGGVEAIAELVSEAHGKTDEEVASPTSGATLIPRLPFGAFPVRRSLT</sequence>
<gene>
    <name evidence="2" type="ORF">LMTR13_09100</name>
</gene>
<protein>
    <submittedName>
        <fullName evidence="2">Uncharacterized protein</fullName>
    </submittedName>
</protein>
<evidence type="ECO:0000313" key="2">
    <source>
        <dbReference type="EMBL" id="ANW00302.1"/>
    </source>
</evidence>
<feature type="coiled-coil region" evidence="1">
    <location>
        <begin position="12"/>
        <end position="39"/>
    </location>
</feature>
<reference evidence="2 3" key="1">
    <citation type="submission" date="2016-07" db="EMBL/GenBank/DDBJ databases">
        <title>Complete genome sequence of Bradyrhizobium icense LMTR 13T, a potential inoculant strain isolated from lima bean (Phaseolus lunatus) in Peru.</title>
        <authorList>
            <person name="Ormeno-Orrillo E."/>
            <person name="Duran D."/>
            <person name="Rogel M.A."/>
            <person name="Rey L."/>
            <person name="Imperial J."/>
            <person name="Ruiz-Argueso T."/>
            <person name="Martinez-Romero E."/>
        </authorList>
    </citation>
    <scope>NUCLEOTIDE SEQUENCE [LARGE SCALE GENOMIC DNA]</scope>
    <source>
        <strain evidence="2 3">LMTR 13</strain>
    </source>
</reference>
<name>A0A1B1UC06_9BRAD</name>
<dbReference type="KEGG" id="bic:LMTR13_09100"/>
<dbReference type="AlphaFoldDB" id="A0A1B1UC06"/>
<dbReference type="Proteomes" id="UP000092839">
    <property type="component" value="Chromosome"/>
</dbReference>
<evidence type="ECO:0000256" key="1">
    <source>
        <dbReference type="SAM" id="Coils"/>
    </source>
</evidence>